<feature type="non-terminal residue" evidence="1">
    <location>
        <position position="1"/>
    </location>
</feature>
<gene>
    <name evidence="1" type="ORF">CR513_43755</name>
</gene>
<reference evidence="1" key="1">
    <citation type="submission" date="2018-05" db="EMBL/GenBank/DDBJ databases">
        <title>Draft genome of Mucuna pruriens seed.</title>
        <authorList>
            <person name="Nnadi N.E."/>
            <person name="Vos R."/>
            <person name="Hasami M.H."/>
            <person name="Devisetty U.K."/>
            <person name="Aguiy J.C."/>
        </authorList>
    </citation>
    <scope>NUCLEOTIDE SEQUENCE [LARGE SCALE GENOMIC DNA]</scope>
    <source>
        <strain evidence="1">JCA_2017</strain>
    </source>
</reference>
<comment type="caution">
    <text evidence="1">The sequence shown here is derived from an EMBL/GenBank/DDBJ whole genome shotgun (WGS) entry which is preliminary data.</text>
</comment>
<organism evidence="1 2">
    <name type="scientific">Mucuna pruriens</name>
    <name type="common">Velvet bean</name>
    <name type="synonym">Dolichos pruriens</name>
    <dbReference type="NCBI Taxonomy" id="157652"/>
    <lineage>
        <taxon>Eukaryota</taxon>
        <taxon>Viridiplantae</taxon>
        <taxon>Streptophyta</taxon>
        <taxon>Embryophyta</taxon>
        <taxon>Tracheophyta</taxon>
        <taxon>Spermatophyta</taxon>
        <taxon>Magnoliopsida</taxon>
        <taxon>eudicotyledons</taxon>
        <taxon>Gunneridae</taxon>
        <taxon>Pentapetalae</taxon>
        <taxon>rosids</taxon>
        <taxon>fabids</taxon>
        <taxon>Fabales</taxon>
        <taxon>Fabaceae</taxon>
        <taxon>Papilionoideae</taxon>
        <taxon>50 kb inversion clade</taxon>
        <taxon>NPAAA clade</taxon>
        <taxon>indigoferoid/millettioid clade</taxon>
        <taxon>Phaseoleae</taxon>
        <taxon>Mucuna</taxon>
    </lineage>
</organism>
<sequence length="275" mass="31278">MVDEKEEAAKSKMGANIAQGHKTKNQVLAKIQISKVKIGKIQMLNWSLDEVIPTRRILSRLTLSRSDEANSRSKSSQLRSELSRLDEADSCRVDSTGRLRVRVLFACQLLSECDFKPDADSRCLLPSIRIHLGIKDRFHSCNFEHNRRVIQARKFEIDDELLQTFNKVEINILLLDAIRQISKYAKFLKELCTNKRNKLKGNVEVGRNVLALIQSKQVYALIQPVVPKKSLRFSALEPMGIVIQLANRSIAHLLGILEDMLVQVSDMILQQTSKC</sequence>
<protein>
    <submittedName>
        <fullName evidence="1">Uncharacterized protein</fullName>
    </submittedName>
</protein>
<evidence type="ECO:0000313" key="2">
    <source>
        <dbReference type="Proteomes" id="UP000257109"/>
    </source>
</evidence>
<dbReference type="EMBL" id="QJKJ01009563">
    <property type="protein sequence ID" value="RDX76271.1"/>
    <property type="molecule type" value="Genomic_DNA"/>
</dbReference>
<accession>A0A371FD98</accession>
<dbReference type="Proteomes" id="UP000257109">
    <property type="component" value="Unassembled WGS sequence"/>
</dbReference>
<dbReference type="AlphaFoldDB" id="A0A371FD98"/>
<dbReference type="OrthoDB" id="674712at2759"/>
<evidence type="ECO:0000313" key="1">
    <source>
        <dbReference type="EMBL" id="RDX76271.1"/>
    </source>
</evidence>
<keyword evidence="2" id="KW-1185">Reference proteome</keyword>
<proteinExistence type="predicted"/>
<name>A0A371FD98_MUCPR</name>